<organism evidence="2">
    <name type="scientific">Picea glauca</name>
    <name type="common">White spruce</name>
    <name type="synonym">Pinus glauca</name>
    <dbReference type="NCBI Taxonomy" id="3330"/>
    <lineage>
        <taxon>Eukaryota</taxon>
        <taxon>Viridiplantae</taxon>
        <taxon>Streptophyta</taxon>
        <taxon>Embryophyta</taxon>
        <taxon>Tracheophyta</taxon>
        <taxon>Spermatophyta</taxon>
        <taxon>Pinopsida</taxon>
        <taxon>Pinidae</taxon>
        <taxon>Conifers I</taxon>
        <taxon>Pinales</taxon>
        <taxon>Pinaceae</taxon>
        <taxon>Picea</taxon>
    </lineage>
</organism>
<accession>A0A124GNV4</accession>
<feature type="region of interest" description="Disordered" evidence="1">
    <location>
        <begin position="30"/>
        <end position="50"/>
    </location>
</feature>
<sequence>MDLDMKLEQQAMTWTLSIVQKVITSWNAPKDAPVTAAPAGDASATLSCKY</sequence>
<dbReference type="AlphaFoldDB" id="A0A124GNV4"/>
<evidence type="ECO:0000313" key="2">
    <source>
        <dbReference type="EMBL" id="KUM50001.1"/>
    </source>
</evidence>
<protein>
    <submittedName>
        <fullName evidence="2">Uncharacterized protein</fullName>
    </submittedName>
</protein>
<geneLocation type="mitochondrion" evidence="2"/>
<evidence type="ECO:0000256" key="1">
    <source>
        <dbReference type="SAM" id="MobiDB-lite"/>
    </source>
</evidence>
<dbReference type="EMBL" id="LKAM01000002">
    <property type="protein sequence ID" value="KUM50001.1"/>
    <property type="molecule type" value="Genomic_DNA"/>
</dbReference>
<gene>
    <name evidence="2" type="ORF">ABT39_MTgene3229</name>
</gene>
<proteinExistence type="predicted"/>
<name>A0A124GNV4_PICGL</name>
<comment type="caution">
    <text evidence="2">The sequence shown here is derived from an EMBL/GenBank/DDBJ whole genome shotgun (WGS) entry which is preliminary data.</text>
</comment>
<reference evidence="2" key="1">
    <citation type="journal article" date="2015" name="Genome Biol. Evol.">
        <title>Organellar Genomes of White Spruce (Picea glauca): Assembly and Annotation.</title>
        <authorList>
            <person name="Jackman S.D."/>
            <person name="Warren R.L."/>
            <person name="Gibb E.A."/>
            <person name="Vandervalk B.P."/>
            <person name="Mohamadi H."/>
            <person name="Chu J."/>
            <person name="Raymond A."/>
            <person name="Pleasance S."/>
            <person name="Coope R."/>
            <person name="Wildung M.R."/>
            <person name="Ritland C.E."/>
            <person name="Bousquet J."/>
            <person name="Jones S.J."/>
            <person name="Bohlmann J."/>
            <person name="Birol I."/>
        </authorList>
    </citation>
    <scope>NUCLEOTIDE SEQUENCE [LARGE SCALE GENOMIC DNA]</scope>
    <source>
        <tissue evidence="2">Flushing bud</tissue>
    </source>
</reference>
<keyword evidence="2" id="KW-0496">Mitochondrion</keyword>